<name>A0A179SLY7_9HYPH</name>
<accession>A0A179SLY7</accession>
<reference evidence="1 2" key="1">
    <citation type="submission" date="2016-04" db="EMBL/GenBank/DDBJ databases">
        <authorList>
            <person name="Evans L.H."/>
            <person name="Alamgir A."/>
            <person name="Owens N."/>
            <person name="Weber N.D."/>
            <person name="Virtaneva K."/>
            <person name="Barbian K."/>
            <person name="Babar A."/>
            <person name="Rosenke K."/>
        </authorList>
    </citation>
    <scope>NUCLEOTIDE SEQUENCE [LARGE SCALE GENOMIC DNA]</scope>
    <source>
        <strain evidence="1 2">PMB02</strain>
    </source>
</reference>
<gene>
    <name evidence="1" type="ORF">A5481_01445</name>
</gene>
<sequence length="126" mass="14294">MSDEPDDLSPIELPSGLLGEPARALPAFARLDGRIVVLIDAADYRVLLAARMQGTPAPRPRVRRAETRGLSTIERDGEVSDFLRERFRGRETIAALHTACVERFGRERAPSRGRIQVYRSRWMDHR</sequence>
<evidence type="ECO:0000313" key="2">
    <source>
        <dbReference type="Proteomes" id="UP000078316"/>
    </source>
</evidence>
<protein>
    <submittedName>
        <fullName evidence="1">Uncharacterized protein</fullName>
    </submittedName>
</protein>
<dbReference type="Proteomes" id="UP000078316">
    <property type="component" value="Unassembled WGS sequence"/>
</dbReference>
<dbReference type="AlphaFoldDB" id="A0A179SLY7"/>
<dbReference type="EMBL" id="LWHQ01000005">
    <property type="protein sequence ID" value="OAS27454.1"/>
    <property type="molecule type" value="Genomic_DNA"/>
</dbReference>
<dbReference type="STRING" id="427683.A5481_01445"/>
<organism evidence="1 2">
    <name type="scientific">Methylobacterium platani</name>
    <dbReference type="NCBI Taxonomy" id="427683"/>
    <lineage>
        <taxon>Bacteria</taxon>
        <taxon>Pseudomonadati</taxon>
        <taxon>Pseudomonadota</taxon>
        <taxon>Alphaproteobacteria</taxon>
        <taxon>Hyphomicrobiales</taxon>
        <taxon>Methylobacteriaceae</taxon>
        <taxon>Methylobacterium</taxon>
    </lineage>
</organism>
<dbReference type="RefSeq" id="WP_048434444.1">
    <property type="nucleotide sequence ID" value="NZ_LWHQ01000005.1"/>
</dbReference>
<evidence type="ECO:0000313" key="1">
    <source>
        <dbReference type="EMBL" id="OAS27454.1"/>
    </source>
</evidence>
<comment type="caution">
    <text evidence="1">The sequence shown here is derived from an EMBL/GenBank/DDBJ whole genome shotgun (WGS) entry which is preliminary data.</text>
</comment>
<proteinExistence type="predicted"/>